<keyword evidence="3" id="KW-1185">Reference proteome</keyword>
<dbReference type="AlphaFoldDB" id="F4L7Y6"/>
<evidence type="ECO:0000313" key="3">
    <source>
        <dbReference type="Proteomes" id="UP000008461"/>
    </source>
</evidence>
<proteinExistence type="predicted"/>
<protein>
    <submittedName>
        <fullName evidence="2">Uncharacterized protein</fullName>
    </submittedName>
</protein>
<reference key="2">
    <citation type="submission" date="2011-04" db="EMBL/GenBank/DDBJ databases">
        <title>Complete sequence of plasmid 2 of Haliscomenobacter hydrossis DSM 1100.</title>
        <authorList>
            <consortium name="US DOE Joint Genome Institute (JGI-PGF)"/>
            <person name="Lucas S."/>
            <person name="Han J."/>
            <person name="Lapidus A."/>
            <person name="Bruce D."/>
            <person name="Goodwin L."/>
            <person name="Pitluck S."/>
            <person name="Peters L."/>
            <person name="Kyrpides N."/>
            <person name="Mavromatis K."/>
            <person name="Ivanova N."/>
            <person name="Ovchinnikova G."/>
            <person name="Pagani I."/>
            <person name="Daligault H."/>
            <person name="Detter J.C."/>
            <person name="Han C."/>
            <person name="Land M."/>
            <person name="Hauser L."/>
            <person name="Markowitz V."/>
            <person name="Cheng J.-F."/>
            <person name="Hugenholtz P."/>
            <person name="Woyke T."/>
            <person name="Wu D."/>
            <person name="Verbarg S."/>
            <person name="Frueling A."/>
            <person name="Brambilla E."/>
            <person name="Klenk H.-P."/>
            <person name="Eisen J.A."/>
        </authorList>
    </citation>
    <scope>NUCLEOTIDE SEQUENCE</scope>
    <source>
        <strain>DSM 1100</strain>
    </source>
</reference>
<dbReference type="OrthoDB" id="1149028at2"/>
<dbReference type="RefSeq" id="WP_013769011.1">
    <property type="nucleotide sequence ID" value="NC_015512.1"/>
</dbReference>
<evidence type="ECO:0000313" key="2">
    <source>
        <dbReference type="EMBL" id="AEE54494.1"/>
    </source>
</evidence>
<dbReference type="HOGENOM" id="CLU_027855_0_0_10"/>
<organism evidence="2 3">
    <name type="scientific">Haliscomenobacter hydrossis (strain ATCC 27775 / DSM 1100 / LMG 10767 / O)</name>
    <dbReference type="NCBI Taxonomy" id="760192"/>
    <lineage>
        <taxon>Bacteria</taxon>
        <taxon>Pseudomonadati</taxon>
        <taxon>Bacteroidota</taxon>
        <taxon>Saprospiria</taxon>
        <taxon>Saprospirales</taxon>
        <taxon>Haliscomenobacteraceae</taxon>
        <taxon>Haliscomenobacter</taxon>
    </lineage>
</organism>
<gene>
    <name evidence="2" type="ordered locus">Halhy_6678</name>
</gene>
<accession>F4L7Y6</accession>
<dbReference type="InterPro" id="IPR049886">
    <property type="entry name" value="CFI_box_CTERM_dom"/>
</dbReference>
<reference evidence="2 3" key="1">
    <citation type="journal article" date="2011" name="Stand. Genomic Sci.">
        <title>Complete genome sequence of Haliscomenobacter hydrossis type strain (O).</title>
        <authorList>
            <consortium name="US DOE Joint Genome Institute (JGI-PGF)"/>
            <person name="Daligault H."/>
            <person name="Lapidus A."/>
            <person name="Zeytun A."/>
            <person name="Nolan M."/>
            <person name="Lucas S."/>
            <person name="Del Rio T.G."/>
            <person name="Tice H."/>
            <person name="Cheng J.F."/>
            <person name="Tapia R."/>
            <person name="Han C."/>
            <person name="Goodwin L."/>
            <person name="Pitluck S."/>
            <person name="Liolios K."/>
            <person name="Pagani I."/>
            <person name="Ivanova N."/>
            <person name="Huntemann M."/>
            <person name="Mavromatis K."/>
            <person name="Mikhailova N."/>
            <person name="Pati A."/>
            <person name="Chen A."/>
            <person name="Palaniappan K."/>
            <person name="Land M."/>
            <person name="Hauser L."/>
            <person name="Brambilla E.M."/>
            <person name="Rohde M."/>
            <person name="Verbarg S."/>
            <person name="Goker M."/>
            <person name="Bristow J."/>
            <person name="Eisen J.A."/>
            <person name="Markowitz V."/>
            <person name="Hugenholtz P."/>
            <person name="Kyrpides N.C."/>
            <person name="Klenk H.P."/>
            <person name="Woyke T."/>
        </authorList>
    </citation>
    <scope>NUCLEOTIDE SEQUENCE [LARGE SCALE GENOMIC DNA]</scope>
    <source>
        <strain evidence="3">ATCC 27775 / DSM 1100 / LMG 10767 / O</strain>
        <plasmid evidence="3">Plasmid pHALHY02</plasmid>
    </source>
</reference>
<keyword evidence="1" id="KW-0175">Coiled coil</keyword>
<geneLocation type="plasmid" evidence="2 3">
    <name>pHALHY02</name>
</geneLocation>
<feature type="coiled-coil region" evidence="1">
    <location>
        <begin position="351"/>
        <end position="381"/>
    </location>
</feature>
<sequence length="571" mass="64250">MKLIKTNPYRTIGLLVGAKAAEQARQINRLKMYLEAEQEPQGDFSFPILGKINRTVDSVTEASSKLNLDTDRLNAALFWFYKGNPITDEPAFDALKDSDFQTAIDIWLKLTGSGEVTQRNCSAFQNLSTLLLCHGLDDSKVDINVFEYGLSLKLQFLESDFINDLKTIATDETFKPTKKEIQLAFLHALEAEIEKNSRISPSQLIDIINKHNFSAKDDFLKGFVQKPIEQIERRIDEAKAKRKLSKANAEKAGNALFEQTKEGLSQLNSILSASNLKFSAISDKVSDEILQCGIDYFQHYRDSETNPGGASMELFRKAKKLAIGNIANQRCQENTENLQEWIDDEPERIKQQRIINDLEKLKRLIDEYEGKSETVANAKQLLASAKTCLNNIKATLGGQDELYLGLSSRIASDAQGMCVSEINKLQEKFSSAHDNNTKIVVIVLLKERVDEAWEVTTTIGTMDLRSDFRNLFTANRNSLSNLKSQLSKTNTGSSGGGGCYIATMAYGDHNHPQVMILRQFRDNVLAKSAFGKCFIKTYYHYSPKLVEKLKNSKLVNSIIRKTLNQIIKLIK</sequence>
<keyword evidence="2" id="KW-0614">Plasmid</keyword>
<name>F4L7Y6_HALH1</name>
<dbReference type="Proteomes" id="UP000008461">
    <property type="component" value="Plasmid pHALHY02"/>
</dbReference>
<dbReference type="NCBIfam" id="NF041770">
    <property type="entry name" value="CFI_box_CTERM"/>
    <property type="match status" value="1"/>
</dbReference>
<dbReference type="EMBL" id="CP002693">
    <property type="protein sequence ID" value="AEE54494.1"/>
    <property type="molecule type" value="Genomic_DNA"/>
</dbReference>
<evidence type="ECO:0000256" key="1">
    <source>
        <dbReference type="SAM" id="Coils"/>
    </source>
</evidence>
<dbReference type="KEGG" id="hhy:Halhy_6678"/>